<dbReference type="PANTHER" id="PTHR30600">
    <property type="entry name" value="CYTOCHROME C PEROXIDASE-RELATED"/>
    <property type="match status" value="1"/>
</dbReference>
<dbReference type="PROSITE" id="PS51007">
    <property type="entry name" value="CYTC"/>
    <property type="match status" value="2"/>
</dbReference>
<evidence type="ECO:0000256" key="2">
    <source>
        <dbReference type="ARBA" id="ARBA00022723"/>
    </source>
</evidence>
<keyword evidence="1 4" id="KW-0349">Heme</keyword>
<keyword evidence="7" id="KW-1185">Reference proteome</keyword>
<organism evidence="6 7">
    <name type="scientific">Emticicia aquatilis</name>
    <dbReference type="NCBI Taxonomy" id="1537369"/>
    <lineage>
        <taxon>Bacteria</taxon>
        <taxon>Pseudomonadati</taxon>
        <taxon>Bacteroidota</taxon>
        <taxon>Cytophagia</taxon>
        <taxon>Cytophagales</taxon>
        <taxon>Leadbetterellaceae</taxon>
        <taxon>Emticicia</taxon>
    </lineage>
</organism>
<dbReference type="GO" id="GO:0004130">
    <property type="term" value="F:cytochrome-c peroxidase activity"/>
    <property type="evidence" value="ECO:0007669"/>
    <property type="project" value="TreeGrafter"/>
</dbReference>
<dbReference type="Gene3D" id="1.10.760.10">
    <property type="entry name" value="Cytochrome c-like domain"/>
    <property type="match status" value="2"/>
</dbReference>
<dbReference type="GO" id="GO:0046872">
    <property type="term" value="F:metal ion binding"/>
    <property type="evidence" value="ECO:0007669"/>
    <property type="project" value="UniProtKB-KW"/>
</dbReference>
<dbReference type="SUPFAM" id="SSF46626">
    <property type="entry name" value="Cytochrome c"/>
    <property type="match status" value="2"/>
</dbReference>
<evidence type="ECO:0000313" key="6">
    <source>
        <dbReference type="EMBL" id="GGD47900.1"/>
    </source>
</evidence>
<accession>A0A916YJC4</accession>
<dbReference type="Proteomes" id="UP000609064">
    <property type="component" value="Unassembled WGS sequence"/>
</dbReference>
<dbReference type="InterPro" id="IPR036909">
    <property type="entry name" value="Cyt_c-like_dom_sf"/>
</dbReference>
<reference evidence="6" key="1">
    <citation type="journal article" date="2014" name="Int. J. Syst. Evol. Microbiol.">
        <title>Complete genome sequence of Corynebacterium casei LMG S-19264T (=DSM 44701T), isolated from a smear-ripened cheese.</title>
        <authorList>
            <consortium name="US DOE Joint Genome Institute (JGI-PGF)"/>
            <person name="Walter F."/>
            <person name="Albersmeier A."/>
            <person name="Kalinowski J."/>
            <person name="Ruckert C."/>
        </authorList>
    </citation>
    <scope>NUCLEOTIDE SEQUENCE</scope>
    <source>
        <strain evidence="6">CGMCC 1.15958</strain>
    </source>
</reference>
<dbReference type="InterPro" id="IPR051395">
    <property type="entry name" value="Cytochrome_c_Peroxidase/MauG"/>
</dbReference>
<sequence>MKAKYTLSIITFGFFIATACEKLLPVSPYENAVLDGTIKDLTTAETAQFLRGDAAFAKVFTANTGLGPLFVSNSCISCHAGDGKGHPSTSLIRFGQTDETGNKFLLLGGPQLQHRAITGFNPENIPSGASQATFIAPSNTGLGFLEAVSDADILALSDPDDKDNDGISGIPNWIELANFLTPKPNAITKNGKYIGRFGRKAGVYNLFNQTVNAYNQDMGIVSAYSPNDTYSKEALDPEVTNAEIADVVHYLQTLKAPIQRSVESTEVKAGKELFVKNQCGACHTPSMKTANSTIQGLNNKTFAAYTDLLMHDMGKDLDDNYTEGSAKTFEWRTTPLWGLGLAKDSQGGKVHLMHDGRAKSIEEAILLHSGEALKSRQKYAALSSKEKQELIKFLESL</sequence>
<reference evidence="6" key="2">
    <citation type="submission" date="2020-09" db="EMBL/GenBank/DDBJ databases">
        <authorList>
            <person name="Sun Q."/>
            <person name="Zhou Y."/>
        </authorList>
    </citation>
    <scope>NUCLEOTIDE SEQUENCE</scope>
    <source>
        <strain evidence="6">CGMCC 1.15958</strain>
    </source>
</reference>
<keyword evidence="3 4" id="KW-0408">Iron</keyword>
<dbReference type="Pfam" id="PF06537">
    <property type="entry name" value="DHOR"/>
    <property type="match status" value="2"/>
</dbReference>
<protein>
    <recommendedName>
        <fullName evidence="5">Cytochrome c domain-containing protein</fullName>
    </recommendedName>
</protein>
<dbReference type="AlphaFoldDB" id="A0A916YJC4"/>
<evidence type="ECO:0000313" key="7">
    <source>
        <dbReference type="Proteomes" id="UP000609064"/>
    </source>
</evidence>
<evidence type="ECO:0000256" key="4">
    <source>
        <dbReference type="PROSITE-ProRule" id="PRU00433"/>
    </source>
</evidence>
<dbReference type="GO" id="GO:0009055">
    <property type="term" value="F:electron transfer activity"/>
    <property type="evidence" value="ECO:0007669"/>
    <property type="project" value="InterPro"/>
</dbReference>
<evidence type="ECO:0000256" key="3">
    <source>
        <dbReference type="ARBA" id="ARBA00023004"/>
    </source>
</evidence>
<gene>
    <name evidence="6" type="ORF">GCM10011514_09870</name>
</gene>
<dbReference type="PANTHER" id="PTHR30600:SF4">
    <property type="entry name" value="CYTOCHROME C DOMAIN-CONTAINING PROTEIN"/>
    <property type="match status" value="1"/>
</dbReference>
<feature type="domain" description="Cytochrome c" evidence="5">
    <location>
        <begin position="265"/>
        <end position="397"/>
    </location>
</feature>
<proteinExistence type="predicted"/>
<keyword evidence="2 4" id="KW-0479">Metal-binding</keyword>
<name>A0A916YJC4_9BACT</name>
<dbReference type="InterPro" id="IPR010538">
    <property type="entry name" value="DHOR"/>
</dbReference>
<evidence type="ECO:0000256" key="1">
    <source>
        <dbReference type="ARBA" id="ARBA00022617"/>
    </source>
</evidence>
<dbReference type="GO" id="GO:0020037">
    <property type="term" value="F:heme binding"/>
    <property type="evidence" value="ECO:0007669"/>
    <property type="project" value="InterPro"/>
</dbReference>
<dbReference type="EMBL" id="BMKK01000002">
    <property type="protein sequence ID" value="GGD47900.1"/>
    <property type="molecule type" value="Genomic_DNA"/>
</dbReference>
<evidence type="ECO:0000259" key="5">
    <source>
        <dbReference type="PROSITE" id="PS51007"/>
    </source>
</evidence>
<comment type="caution">
    <text evidence="6">The sequence shown here is derived from an EMBL/GenBank/DDBJ whole genome shotgun (WGS) entry which is preliminary data.</text>
</comment>
<dbReference type="PROSITE" id="PS51257">
    <property type="entry name" value="PROKAR_LIPOPROTEIN"/>
    <property type="match status" value="1"/>
</dbReference>
<feature type="domain" description="Cytochrome c" evidence="5">
    <location>
        <begin position="47"/>
        <end position="255"/>
    </location>
</feature>
<dbReference type="InterPro" id="IPR009056">
    <property type="entry name" value="Cyt_c-like_dom"/>
</dbReference>
<dbReference type="RefSeq" id="WP_188764930.1">
    <property type="nucleotide sequence ID" value="NZ_BMKK01000002.1"/>
</dbReference>